<accession>V7CPC1</accession>
<feature type="coiled-coil region" evidence="1">
    <location>
        <begin position="146"/>
        <end position="247"/>
    </location>
</feature>
<protein>
    <submittedName>
        <fullName evidence="3">Uncharacterized protein</fullName>
    </submittedName>
</protein>
<feature type="compositionally biased region" description="Low complexity" evidence="2">
    <location>
        <begin position="71"/>
        <end position="81"/>
    </location>
</feature>
<dbReference type="OrthoDB" id="757982at2759"/>
<keyword evidence="1" id="KW-0175">Coiled coil</keyword>
<feature type="non-terminal residue" evidence="3">
    <location>
        <position position="1"/>
    </location>
</feature>
<proteinExistence type="predicted"/>
<organism evidence="3 4">
    <name type="scientific">Phaseolus vulgaris</name>
    <name type="common">Kidney bean</name>
    <name type="synonym">French bean</name>
    <dbReference type="NCBI Taxonomy" id="3885"/>
    <lineage>
        <taxon>Eukaryota</taxon>
        <taxon>Viridiplantae</taxon>
        <taxon>Streptophyta</taxon>
        <taxon>Embryophyta</taxon>
        <taxon>Tracheophyta</taxon>
        <taxon>Spermatophyta</taxon>
        <taxon>Magnoliopsida</taxon>
        <taxon>eudicotyledons</taxon>
        <taxon>Gunneridae</taxon>
        <taxon>Pentapetalae</taxon>
        <taxon>rosids</taxon>
        <taxon>fabids</taxon>
        <taxon>Fabales</taxon>
        <taxon>Fabaceae</taxon>
        <taxon>Papilionoideae</taxon>
        <taxon>50 kb inversion clade</taxon>
        <taxon>NPAAA clade</taxon>
        <taxon>indigoferoid/millettioid clade</taxon>
        <taxon>Phaseoleae</taxon>
        <taxon>Phaseolus</taxon>
    </lineage>
</organism>
<name>V7CPC1_PHAVU</name>
<keyword evidence="4" id="KW-1185">Reference proteome</keyword>
<reference evidence="4" key="1">
    <citation type="journal article" date="2014" name="Nat. Genet.">
        <title>A reference genome for common bean and genome-wide analysis of dual domestications.</title>
        <authorList>
            <person name="Schmutz J."/>
            <person name="McClean P.E."/>
            <person name="Mamidi S."/>
            <person name="Wu G.A."/>
            <person name="Cannon S.B."/>
            <person name="Grimwood J."/>
            <person name="Jenkins J."/>
            <person name="Shu S."/>
            <person name="Song Q."/>
            <person name="Chavarro C."/>
            <person name="Torres-Torres M."/>
            <person name="Geffroy V."/>
            <person name="Moghaddam S.M."/>
            <person name="Gao D."/>
            <person name="Abernathy B."/>
            <person name="Barry K."/>
            <person name="Blair M."/>
            <person name="Brick M.A."/>
            <person name="Chovatia M."/>
            <person name="Gepts P."/>
            <person name="Goodstein D.M."/>
            <person name="Gonzales M."/>
            <person name="Hellsten U."/>
            <person name="Hyten D.L."/>
            <person name="Jia G."/>
            <person name="Kelly J.D."/>
            <person name="Kudrna D."/>
            <person name="Lee R."/>
            <person name="Richard M.M."/>
            <person name="Miklas P.N."/>
            <person name="Osorno J.M."/>
            <person name="Rodrigues J."/>
            <person name="Thareau V."/>
            <person name="Urrea C.A."/>
            <person name="Wang M."/>
            <person name="Yu Y."/>
            <person name="Zhang M."/>
            <person name="Wing R.A."/>
            <person name="Cregan P.B."/>
            <person name="Rokhsar D.S."/>
            <person name="Jackson S.A."/>
        </authorList>
    </citation>
    <scope>NUCLEOTIDE SEQUENCE [LARGE SCALE GENOMIC DNA]</scope>
    <source>
        <strain evidence="4">cv. G19833</strain>
    </source>
</reference>
<gene>
    <name evidence="3" type="ORF">PHAVU_002G2846001g</name>
</gene>
<dbReference type="eggNOG" id="KOG1845">
    <property type="taxonomic scope" value="Eukaryota"/>
</dbReference>
<dbReference type="EMBL" id="CM002289">
    <property type="protein sequence ID" value="ESW31994.1"/>
    <property type="molecule type" value="Genomic_DNA"/>
</dbReference>
<dbReference type="STRING" id="3885.V7CPC1"/>
<feature type="compositionally biased region" description="Polar residues" evidence="2">
    <location>
        <begin position="25"/>
        <end position="49"/>
    </location>
</feature>
<sequence length="253" mass="28719">DSGDKDTSPEYVPEPSQSKRKHSTMDSMVTPLTSDKLHSQSNQKRMQIQTEKDSGFINGQSPVSPPKYIIQSSSEQSSSDNDVSDEVLPKRTIKKTSTAAEKSFENGDTTSNRKTSHYTRASASKLKGKDVNDGEQPLSDNGLLTLEQLKKENRELKESSQRKEEEILKVSQALQCEKDKCKSLETQLNEAEKKIEELNNDQETLIDVFSEERDRRDLEEKNLRKKLQDASNTIQELLDKIRILERKSTSGRL</sequence>
<dbReference type="Proteomes" id="UP000000226">
    <property type="component" value="Chromosome 2"/>
</dbReference>
<evidence type="ECO:0000313" key="4">
    <source>
        <dbReference type="Proteomes" id="UP000000226"/>
    </source>
</evidence>
<feature type="region of interest" description="Disordered" evidence="2">
    <location>
        <begin position="1"/>
        <end position="146"/>
    </location>
</feature>
<evidence type="ECO:0000313" key="3">
    <source>
        <dbReference type="EMBL" id="ESW31994.1"/>
    </source>
</evidence>
<dbReference type="Gramene" id="ESW31994">
    <property type="protein sequence ID" value="ESW31994"/>
    <property type="gene ID" value="PHAVU_002G2846001g"/>
</dbReference>
<evidence type="ECO:0000256" key="1">
    <source>
        <dbReference type="SAM" id="Coils"/>
    </source>
</evidence>
<feature type="compositionally biased region" description="Polar residues" evidence="2">
    <location>
        <begin position="95"/>
        <end position="122"/>
    </location>
</feature>
<evidence type="ECO:0000256" key="2">
    <source>
        <dbReference type="SAM" id="MobiDB-lite"/>
    </source>
</evidence>
<dbReference type="AlphaFoldDB" id="V7CPC1"/>